<dbReference type="Pfam" id="PF02151">
    <property type="entry name" value="UVR"/>
    <property type="match status" value="1"/>
</dbReference>
<proteinExistence type="inferred from homology"/>
<dbReference type="InterPro" id="IPR001943">
    <property type="entry name" value="UVR_dom"/>
</dbReference>
<dbReference type="InterPro" id="IPR047296">
    <property type="entry name" value="GIY-YIG_UvrC_Cho"/>
</dbReference>
<dbReference type="AlphaFoldDB" id="A0A1T5BTD5"/>
<evidence type="ECO:0000259" key="9">
    <source>
        <dbReference type="PROSITE" id="PS50164"/>
    </source>
</evidence>
<dbReference type="Proteomes" id="UP000243406">
    <property type="component" value="Unassembled WGS sequence"/>
</dbReference>
<dbReference type="EMBL" id="FUYN01000003">
    <property type="protein sequence ID" value="SKB50379.1"/>
    <property type="molecule type" value="Genomic_DNA"/>
</dbReference>
<keyword evidence="6 7" id="KW-0742">SOS response</keyword>
<comment type="function">
    <text evidence="7">The UvrABC repair system catalyzes the recognition and processing of DNA lesions. UvrC both incises the 5' and 3' sides of the lesion. The N-terminal half is responsible for the 3' incision and the C-terminal half is responsible for the 5' incision.</text>
</comment>
<dbReference type="InterPro" id="IPR000305">
    <property type="entry name" value="GIY-YIG_endonuc"/>
</dbReference>
<dbReference type="PANTHER" id="PTHR30562">
    <property type="entry name" value="UVRC/OXIDOREDUCTASE"/>
    <property type="match status" value="1"/>
</dbReference>
<evidence type="ECO:0000259" key="10">
    <source>
        <dbReference type="PROSITE" id="PS50165"/>
    </source>
</evidence>
<evidence type="ECO:0000256" key="5">
    <source>
        <dbReference type="ARBA" id="ARBA00023204"/>
    </source>
</evidence>
<evidence type="ECO:0000259" key="8">
    <source>
        <dbReference type="PROSITE" id="PS50151"/>
    </source>
</evidence>
<comment type="subcellular location">
    <subcellularLocation>
        <location evidence="7">Cytoplasm</location>
    </subcellularLocation>
</comment>
<dbReference type="HAMAP" id="MF_00203">
    <property type="entry name" value="UvrC"/>
    <property type="match status" value="1"/>
</dbReference>
<dbReference type="GO" id="GO:0006289">
    <property type="term" value="P:nucleotide-excision repair"/>
    <property type="evidence" value="ECO:0007669"/>
    <property type="project" value="UniProtKB-UniRule"/>
</dbReference>
<dbReference type="Gene3D" id="3.40.1440.10">
    <property type="entry name" value="GIY-YIG endonuclease"/>
    <property type="match status" value="1"/>
</dbReference>
<evidence type="ECO:0000256" key="4">
    <source>
        <dbReference type="ARBA" id="ARBA00022881"/>
    </source>
</evidence>
<keyword evidence="12" id="KW-1185">Reference proteome</keyword>
<dbReference type="SMART" id="SM00278">
    <property type="entry name" value="HhH1"/>
    <property type="match status" value="2"/>
</dbReference>
<feature type="domain" description="UvrC family homology region profile" evidence="10">
    <location>
        <begin position="258"/>
        <end position="481"/>
    </location>
</feature>
<dbReference type="GO" id="GO:0009381">
    <property type="term" value="F:excinuclease ABC activity"/>
    <property type="evidence" value="ECO:0007669"/>
    <property type="project" value="UniProtKB-UniRule"/>
</dbReference>
<dbReference type="PROSITE" id="PS50164">
    <property type="entry name" value="GIY_YIG"/>
    <property type="match status" value="1"/>
</dbReference>
<dbReference type="PROSITE" id="PS50151">
    <property type="entry name" value="UVR"/>
    <property type="match status" value="1"/>
</dbReference>
<protein>
    <recommendedName>
        <fullName evidence="7">UvrABC system protein C</fullName>
        <shortName evidence="7">Protein UvrC</shortName>
    </recommendedName>
    <alternativeName>
        <fullName evidence="7">Excinuclease ABC subunit C</fullName>
    </alternativeName>
</protein>
<dbReference type="Gene3D" id="4.10.860.10">
    <property type="entry name" value="UVR domain"/>
    <property type="match status" value="1"/>
</dbReference>
<dbReference type="InterPro" id="IPR001162">
    <property type="entry name" value="UvrC_RNase_H_dom"/>
</dbReference>
<dbReference type="InterPro" id="IPR035901">
    <property type="entry name" value="GIY-YIG_endonuc_sf"/>
</dbReference>
<feature type="domain" description="GIY-YIG" evidence="9">
    <location>
        <begin position="15"/>
        <end position="94"/>
    </location>
</feature>
<feature type="domain" description="UVR" evidence="8">
    <location>
        <begin position="207"/>
        <end position="242"/>
    </location>
</feature>
<keyword evidence="4 7" id="KW-0267">Excision nuclease</keyword>
<dbReference type="NCBIfam" id="TIGR00194">
    <property type="entry name" value="uvrC"/>
    <property type="match status" value="1"/>
</dbReference>
<dbReference type="GO" id="GO:0003677">
    <property type="term" value="F:DNA binding"/>
    <property type="evidence" value="ECO:0007669"/>
    <property type="project" value="UniProtKB-UniRule"/>
</dbReference>
<accession>A0A1T5BTD5</accession>
<evidence type="ECO:0000313" key="12">
    <source>
        <dbReference type="Proteomes" id="UP000243406"/>
    </source>
</evidence>
<dbReference type="InterPro" id="IPR003583">
    <property type="entry name" value="Hlx-hairpin-Hlx_DNA-bd_motif"/>
</dbReference>
<dbReference type="OrthoDB" id="9804933at2"/>
<evidence type="ECO:0000313" key="11">
    <source>
        <dbReference type="EMBL" id="SKB50379.1"/>
    </source>
</evidence>
<dbReference type="Pfam" id="PF08459">
    <property type="entry name" value="UvrC_RNaseH_dom"/>
    <property type="match status" value="1"/>
</dbReference>
<dbReference type="Pfam" id="PF14520">
    <property type="entry name" value="HHH_5"/>
    <property type="match status" value="1"/>
</dbReference>
<evidence type="ECO:0000256" key="1">
    <source>
        <dbReference type="ARBA" id="ARBA00022490"/>
    </source>
</evidence>
<dbReference type="GO" id="GO:0005737">
    <property type="term" value="C:cytoplasm"/>
    <property type="evidence" value="ECO:0007669"/>
    <property type="project" value="UniProtKB-SubCell"/>
</dbReference>
<dbReference type="SMART" id="SM00465">
    <property type="entry name" value="GIYc"/>
    <property type="match status" value="1"/>
</dbReference>
<keyword evidence="5 7" id="KW-0234">DNA repair</keyword>
<dbReference type="PROSITE" id="PS50165">
    <property type="entry name" value="UVRC"/>
    <property type="match status" value="1"/>
</dbReference>
<keyword evidence="3 7" id="KW-0228">DNA excision</keyword>
<dbReference type="Pfam" id="PF22920">
    <property type="entry name" value="UvrC_RNaseH"/>
    <property type="match status" value="1"/>
</dbReference>
<dbReference type="CDD" id="cd10434">
    <property type="entry name" value="GIY-YIG_UvrC_Cho"/>
    <property type="match status" value="1"/>
</dbReference>
<name>A0A1T5BTD5_9FIRM</name>
<dbReference type="SUPFAM" id="SSF82771">
    <property type="entry name" value="GIY-YIG endonuclease"/>
    <property type="match status" value="1"/>
</dbReference>
<comment type="similarity">
    <text evidence="7">Belongs to the UvrC family.</text>
</comment>
<gene>
    <name evidence="7" type="primary">uvrC</name>
    <name evidence="11" type="ORF">SAMN02745120_1850</name>
</gene>
<dbReference type="InterPro" id="IPR036876">
    <property type="entry name" value="UVR_dom_sf"/>
</dbReference>
<evidence type="ECO:0000256" key="2">
    <source>
        <dbReference type="ARBA" id="ARBA00022763"/>
    </source>
</evidence>
<dbReference type="FunFam" id="3.40.1440.10:FF:000001">
    <property type="entry name" value="UvrABC system protein C"/>
    <property type="match status" value="1"/>
</dbReference>
<evidence type="ECO:0000256" key="6">
    <source>
        <dbReference type="ARBA" id="ARBA00023236"/>
    </source>
</evidence>
<dbReference type="Gene3D" id="1.10.150.20">
    <property type="entry name" value="5' to 3' exonuclease, C-terminal subdomain"/>
    <property type="match status" value="1"/>
</dbReference>
<dbReference type="InterPro" id="IPR010994">
    <property type="entry name" value="RuvA_2-like"/>
</dbReference>
<keyword evidence="2 7" id="KW-0227">DNA damage</keyword>
<organism evidence="11 12">
    <name type="scientific">Acetoanaerobium noterae</name>
    <dbReference type="NCBI Taxonomy" id="745369"/>
    <lineage>
        <taxon>Bacteria</taxon>
        <taxon>Bacillati</taxon>
        <taxon>Bacillota</taxon>
        <taxon>Clostridia</taxon>
        <taxon>Peptostreptococcales</taxon>
        <taxon>Filifactoraceae</taxon>
        <taxon>Acetoanaerobium</taxon>
    </lineage>
</organism>
<dbReference type="SUPFAM" id="SSF47781">
    <property type="entry name" value="RuvA domain 2-like"/>
    <property type="match status" value="1"/>
</dbReference>
<dbReference type="Gene3D" id="3.30.420.340">
    <property type="entry name" value="UvrC, RNAse H endonuclease domain"/>
    <property type="match status" value="1"/>
</dbReference>
<dbReference type="PANTHER" id="PTHR30562:SF1">
    <property type="entry name" value="UVRABC SYSTEM PROTEIN C"/>
    <property type="match status" value="1"/>
</dbReference>
<dbReference type="InterPro" id="IPR004791">
    <property type="entry name" value="UvrC"/>
</dbReference>
<reference evidence="12" key="1">
    <citation type="submission" date="2017-02" db="EMBL/GenBank/DDBJ databases">
        <authorList>
            <person name="Varghese N."/>
            <person name="Submissions S."/>
        </authorList>
    </citation>
    <scope>NUCLEOTIDE SEQUENCE [LARGE SCALE GENOMIC DNA]</scope>
    <source>
        <strain evidence="12">ATCC 35199</strain>
    </source>
</reference>
<dbReference type="InterPro" id="IPR038476">
    <property type="entry name" value="UvrC_RNase_H_dom_sf"/>
</dbReference>
<dbReference type="GO" id="GO:0009432">
    <property type="term" value="P:SOS response"/>
    <property type="evidence" value="ECO:0007669"/>
    <property type="project" value="UniProtKB-UniRule"/>
</dbReference>
<sequence length="608" mass="70081">MLSDKLKDLIKNLPHQPGVYLMKDKTKKVIYVGKAISLKNRVRQYFQSKKNMDAKVRAMVSHIDEFEYIVTDSEMEALILENNLIKEYKPQYNILLRDDKTYPYIKVTLNEYFPRVLKVRKVEKDKAKYFGPYTNAFIVNETLEVIKEIYPIRTCTRDIKRSIEKKERPCLNLYIKKCVGPCTGKVDEAEYMKMIYEIIDFLSGKSEDMISILEEKMRQAAKNLDFEEAAILRDKISSMKGMLERQKIVSASTIDQDYIAVAKEEDLSCIQVFFVRGGKVVGRENFIFDKSRNSQAEEIISSFIKQFYMSVNYVPKELVVDTDFEDMQIMSDWLSSKKGQKVQITVPQKGDKKHLLDLVRKNAFEAIKQKSNLKMAKLERTVGVMKELQEFLQLDEMPVRVEAFDISNIQGVDSVGAQVVFVNGEKAKKLYRRYKIKSVDGPNDYASMEEIIRRRLKHPDLPDLILMDGGKGQVSVAKKVIAEEGLSIPVLGMYKDSRHKTLGLTTESQAVELSKHSLIYRFIASVQEEVHRFAISYHRSLRDKGMEKSELDEISGIGKTRKMALISEFKTIERLKNATLEELASVEGMNKKSAQAVFEHFRKGQKSD</sequence>
<dbReference type="Pfam" id="PF01541">
    <property type="entry name" value="GIY-YIG"/>
    <property type="match status" value="1"/>
</dbReference>
<comment type="subunit">
    <text evidence="7">Interacts with UvrB in an incision complex.</text>
</comment>
<evidence type="ECO:0000256" key="3">
    <source>
        <dbReference type="ARBA" id="ARBA00022769"/>
    </source>
</evidence>
<dbReference type="InterPro" id="IPR050066">
    <property type="entry name" value="UvrABC_protein_C"/>
</dbReference>
<dbReference type="GO" id="GO:0009380">
    <property type="term" value="C:excinuclease repair complex"/>
    <property type="evidence" value="ECO:0007669"/>
    <property type="project" value="InterPro"/>
</dbReference>
<dbReference type="SUPFAM" id="SSF46600">
    <property type="entry name" value="C-terminal UvrC-binding domain of UvrB"/>
    <property type="match status" value="1"/>
</dbReference>
<keyword evidence="1 7" id="KW-0963">Cytoplasm</keyword>
<evidence type="ECO:0000256" key="7">
    <source>
        <dbReference type="HAMAP-Rule" id="MF_00203"/>
    </source>
</evidence>